<evidence type="ECO:0000313" key="1">
    <source>
        <dbReference type="EMBL" id="GAC29551.1"/>
    </source>
</evidence>
<comment type="caution">
    <text evidence="1">The sequence shown here is derived from an EMBL/GenBank/DDBJ whole genome shotgun (WGS) entry which is preliminary data.</text>
</comment>
<accession>K6Z007</accession>
<keyword evidence="2" id="KW-1185">Reference proteome</keyword>
<organism evidence="1 2">
    <name type="scientific">Brumicola pallidula DSM 14239 = ACAM 615</name>
    <dbReference type="NCBI Taxonomy" id="1121922"/>
    <lineage>
        <taxon>Bacteria</taxon>
        <taxon>Pseudomonadati</taxon>
        <taxon>Pseudomonadota</taxon>
        <taxon>Gammaproteobacteria</taxon>
        <taxon>Alteromonadales</taxon>
        <taxon>Alteromonadaceae</taxon>
        <taxon>Brumicola</taxon>
    </lineage>
</organism>
<protein>
    <submittedName>
        <fullName evidence="1">Uncharacterized protein</fullName>
    </submittedName>
</protein>
<proteinExistence type="predicted"/>
<dbReference type="AlphaFoldDB" id="K6Z007"/>
<gene>
    <name evidence="1" type="ORF">GPAL_2700</name>
</gene>
<reference evidence="2" key="1">
    <citation type="journal article" date="2014" name="Environ. Microbiol.">
        <title>Comparative genomics of the marine bacterial genus Glaciecola reveals the high degree of genomic diversity and genomic characteristic for cold adaptation.</title>
        <authorList>
            <person name="Qin Q.L."/>
            <person name="Xie B.B."/>
            <person name="Yu Y."/>
            <person name="Shu Y.L."/>
            <person name="Rong J.C."/>
            <person name="Zhang Y.J."/>
            <person name="Zhao D.L."/>
            <person name="Chen X.L."/>
            <person name="Zhang X.Y."/>
            <person name="Chen B."/>
            <person name="Zhou B.C."/>
            <person name="Zhang Y.Z."/>
        </authorList>
    </citation>
    <scope>NUCLEOTIDE SEQUENCE [LARGE SCALE GENOMIC DNA]</scope>
    <source>
        <strain evidence="2">ACAM 615</strain>
    </source>
</reference>
<evidence type="ECO:0000313" key="2">
    <source>
        <dbReference type="Proteomes" id="UP000006251"/>
    </source>
</evidence>
<dbReference type="EMBL" id="BAEQ01000046">
    <property type="protein sequence ID" value="GAC29551.1"/>
    <property type="molecule type" value="Genomic_DNA"/>
</dbReference>
<sequence length="38" mass="4388">MKLNYLKIARLIFIYWVSKQLASSVKFAPFNGIVNLSN</sequence>
<name>K6Z007_9ALTE</name>
<dbReference type="Proteomes" id="UP000006251">
    <property type="component" value="Unassembled WGS sequence"/>
</dbReference>